<dbReference type="SUPFAM" id="SSF54695">
    <property type="entry name" value="POZ domain"/>
    <property type="match status" value="1"/>
</dbReference>
<dbReference type="OrthoDB" id="437903at2759"/>
<dbReference type="Pfam" id="PF00651">
    <property type="entry name" value="BTB"/>
    <property type="match status" value="1"/>
</dbReference>
<dbReference type="PANTHER" id="PTHR22744">
    <property type="entry name" value="HELIX LOOP HELIX PROTEIN 21-RELATED"/>
    <property type="match status" value="1"/>
</dbReference>
<feature type="non-terminal residue" evidence="2">
    <location>
        <position position="255"/>
    </location>
</feature>
<reference evidence="2" key="1">
    <citation type="submission" date="2022-03" db="EMBL/GenBank/DDBJ databases">
        <authorList>
            <person name="Martin C."/>
        </authorList>
    </citation>
    <scope>NUCLEOTIDE SEQUENCE</scope>
</reference>
<evidence type="ECO:0000313" key="2">
    <source>
        <dbReference type="EMBL" id="CAH1782192.1"/>
    </source>
</evidence>
<name>A0A8S4NP27_OWEFU</name>
<gene>
    <name evidence="2" type="ORF">OFUS_LOCUS8666</name>
</gene>
<accession>A0A8S4NP27</accession>
<dbReference type="Proteomes" id="UP000749559">
    <property type="component" value="Unassembled WGS sequence"/>
</dbReference>
<dbReference type="InterPro" id="IPR000210">
    <property type="entry name" value="BTB/POZ_dom"/>
</dbReference>
<feature type="domain" description="BTB" evidence="1">
    <location>
        <begin position="20"/>
        <end position="80"/>
    </location>
</feature>
<dbReference type="CDD" id="cd18186">
    <property type="entry name" value="BTB_POZ_ZBTB_KLHL-like"/>
    <property type="match status" value="1"/>
</dbReference>
<dbReference type="PANTHER" id="PTHR22744:SF17">
    <property type="entry name" value="BTB DOMAIN-CONTAINING PROTEIN"/>
    <property type="match status" value="1"/>
</dbReference>
<dbReference type="AlphaFoldDB" id="A0A8S4NP27"/>
<dbReference type="Gene3D" id="3.30.710.10">
    <property type="entry name" value="Potassium Channel Kv1.1, Chain A"/>
    <property type="match status" value="1"/>
</dbReference>
<evidence type="ECO:0000259" key="1">
    <source>
        <dbReference type="PROSITE" id="PS50097"/>
    </source>
</evidence>
<proteinExistence type="predicted"/>
<comment type="caution">
    <text evidence="2">The sequence shown here is derived from an EMBL/GenBank/DDBJ whole genome shotgun (WGS) entry which is preliminary data.</text>
</comment>
<protein>
    <recommendedName>
        <fullName evidence="1">BTB domain-containing protein</fullName>
    </recommendedName>
</protein>
<organism evidence="2 3">
    <name type="scientific">Owenia fusiformis</name>
    <name type="common">Polychaete worm</name>
    <dbReference type="NCBI Taxonomy" id="6347"/>
    <lineage>
        <taxon>Eukaryota</taxon>
        <taxon>Metazoa</taxon>
        <taxon>Spiralia</taxon>
        <taxon>Lophotrochozoa</taxon>
        <taxon>Annelida</taxon>
        <taxon>Polychaeta</taxon>
        <taxon>Sedentaria</taxon>
        <taxon>Canalipalpata</taxon>
        <taxon>Sabellida</taxon>
        <taxon>Oweniida</taxon>
        <taxon>Oweniidae</taxon>
        <taxon>Owenia</taxon>
    </lineage>
</organism>
<sequence length="255" mass="29691">MTENKKEVSKSSFCQPWDGSDIVLISDSNEKVYASKAVLQMVSPVFKAMFNSEFKEKKKSEIPLPGKSTEDLVYFMEAVHPLTWIEFTDDNIDVLLRLGREYQVDKLMKKCQKYLSAEKPSLENFIRANDYEFEDVKKDNLEFLISEPMFTALEAHPWFPRLQQNHLMEIMRKKLAMLEFTICATSKPFDDGAILLKRKTRELDQVPSLKCSSYLSTNQYECSNRWSTTNKLGLCDHGKEDLNKKMKMIHVKCNK</sequence>
<dbReference type="EMBL" id="CAIIXF020000004">
    <property type="protein sequence ID" value="CAH1782192.1"/>
    <property type="molecule type" value="Genomic_DNA"/>
</dbReference>
<dbReference type="PROSITE" id="PS50097">
    <property type="entry name" value="BTB"/>
    <property type="match status" value="1"/>
</dbReference>
<dbReference type="SMART" id="SM00225">
    <property type="entry name" value="BTB"/>
    <property type="match status" value="1"/>
</dbReference>
<evidence type="ECO:0000313" key="3">
    <source>
        <dbReference type="Proteomes" id="UP000749559"/>
    </source>
</evidence>
<keyword evidence="3" id="KW-1185">Reference proteome</keyword>
<dbReference type="InterPro" id="IPR011333">
    <property type="entry name" value="SKP1/BTB/POZ_sf"/>
</dbReference>